<protein>
    <submittedName>
        <fullName evidence="1">Uncharacterized protein</fullName>
    </submittedName>
</protein>
<reference evidence="1" key="1">
    <citation type="submission" date="2018-02" db="EMBL/GenBank/DDBJ databases">
        <title>Rhizophora mucronata_Transcriptome.</title>
        <authorList>
            <person name="Meera S.P."/>
            <person name="Sreeshan A."/>
            <person name="Augustine A."/>
        </authorList>
    </citation>
    <scope>NUCLEOTIDE SEQUENCE</scope>
    <source>
        <tissue evidence="1">Leaf</tissue>
    </source>
</reference>
<evidence type="ECO:0000313" key="1">
    <source>
        <dbReference type="EMBL" id="MBW80928.1"/>
    </source>
</evidence>
<sequence length="29" mass="3835">MHLYYYQLKTRIFLESLFFFEFHLAFYCY</sequence>
<proteinExistence type="predicted"/>
<dbReference type="EMBL" id="GGEC01000445">
    <property type="protein sequence ID" value="MBW80928.1"/>
    <property type="molecule type" value="Transcribed_RNA"/>
</dbReference>
<dbReference type="AlphaFoldDB" id="A0A2P2II81"/>
<accession>A0A2P2II81</accession>
<name>A0A2P2II81_RHIMU</name>
<organism evidence="1">
    <name type="scientific">Rhizophora mucronata</name>
    <name type="common">Asiatic mangrove</name>
    <dbReference type="NCBI Taxonomy" id="61149"/>
    <lineage>
        <taxon>Eukaryota</taxon>
        <taxon>Viridiplantae</taxon>
        <taxon>Streptophyta</taxon>
        <taxon>Embryophyta</taxon>
        <taxon>Tracheophyta</taxon>
        <taxon>Spermatophyta</taxon>
        <taxon>Magnoliopsida</taxon>
        <taxon>eudicotyledons</taxon>
        <taxon>Gunneridae</taxon>
        <taxon>Pentapetalae</taxon>
        <taxon>rosids</taxon>
        <taxon>fabids</taxon>
        <taxon>Malpighiales</taxon>
        <taxon>Rhizophoraceae</taxon>
        <taxon>Rhizophora</taxon>
    </lineage>
</organism>